<evidence type="ECO:0000256" key="1">
    <source>
        <dbReference type="ARBA" id="ARBA00001938"/>
    </source>
</evidence>
<evidence type="ECO:0000313" key="8">
    <source>
        <dbReference type="EMBL" id="MDU0328187.1"/>
    </source>
</evidence>
<dbReference type="CDD" id="cd06849">
    <property type="entry name" value="lipoyl_domain"/>
    <property type="match status" value="1"/>
</dbReference>
<evidence type="ECO:0000256" key="5">
    <source>
        <dbReference type="SAM" id="MobiDB-lite"/>
    </source>
</evidence>
<dbReference type="Gene3D" id="3.30.559.10">
    <property type="entry name" value="Chloramphenicol acetyltransferase-like domain"/>
    <property type="match status" value="1"/>
</dbReference>
<dbReference type="RefSeq" id="WP_316001897.1">
    <property type="nucleotide sequence ID" value="NZ_JAWDIU010000006.1"/>
</dbReference>
<accession>A0ABU3RZ83</accession>
<name>A0ABU3RZ83_9MICO</name>
<dbReference type="Pfam" id="PF00364">
    <property type="entry name" value="Biotin_lipoyl"/>
    <property type="match status" value="1"/>
</dbReference>
<dbReference type="Pfam" id="PF00198">
    <property type="entry name" value="2-oxoacid_dh"/>
    <property type="match status" value="1"/>
</dbReference>
<dbReference type="EC" id="2.3.1.-" evidence="4"/>
<dbReference type="SUPFAM" id="SSF47005">
    <property type="entry name" value="Peripheral subunit-binding domain of 2-oxo acid dehydrogenase complex"/>
    <property type="match status" value="1"/>
</dbReference>
<dbReference type="Pfam" id="PF02817">
    <property type="entry name" value="E3_binding"/>
    <property type="match status" value="1"/>
</dbReference>
<dbReference type="PROSITE" id="PS50968">
    <property type="entry name" value="BIOTINYL_LIPOYL"/>
    <property type="match status" value="1"/>
</dbReference>
<dbReference type="PROSITE" id="PS51826">
    <property type="entry name" value="PSBD"/>
    <property type="match status" value="1"/>
</dbReference>
<dbReference type="InterPro" id="IPR001078">
    <property type="entry name" value="2-oxoacid_DH_actylTfrase"/>
</dbReference>
<proteinExistence type="inferred from homology"/>
<comment type="cofactor">
    <cofactor evidence="1 4">
        <name>(R)-lipoate</name>
        <dbReference type="ChEBI" id="CHEBI:83088"/>
    </cofactor>
</comment>
<keyword evidence="3 4" id="KW-0450">Lipoyl</keyword>
<dbReference type="InterPro" id="IPR000089">
    <property type="entry name" value="Biotin_lipoyl"/>
</dbReference>
<reference evidence="8 9" key="1">
    <citation type="submission" date="2023-09" db="EMBL/GenBank/DDBJ databases">
        <title>Microbacterium fusihabitans sp. nov., Microbacterium phycihabitans sp. nov., and Microbacterium cervinum sp. nov., isolated from dried seaweeds of beach.</title>
        <authorList>
            <person name="Lee S.D."/>
        </authorList>
    </citation>
    <scope>NUCLEOTIDE SEQUENCE [LARGE SCALE GENOMIC DNA]</scope>
    <source>
        <strain evidence="8 9">KSW2-21</strain>
    </source>
</reference>
<sequence length="465" mass="47466">MAIVVRMPEIATGAAEAAIQSWLVEVGNPVRAGQALVEIETEKAVVDYEAERSGVLAGILLAAGEAAAVGVPIAVLAEEGESVDVALAAVGGSSATDAVPADDQSEETDAAAAAPRVPAVPARGADEVIAAAPEEAASAPSAPATPPTAPAPHAAPIAAPAGEEQRLFASPLVRRLAGERGIDLRDVPGSGPRGRIVRRDLDAYVPPAAAGVDEAAPSASVPVAAPAGNPAESADPAGAAYEDVPHTGMRRAIARRLTESKATVPHFYLQADCRVDELLALRARINDGRSSRISVNDLVVKAVAGALRDVPEANAIWTDDATRRFTSADIAVAVSVPGGLSTPVVRGADRLSVSELAATVRDLAERARAGTLKQREIEGGSFSVSNLGMYGTTAFSAIINPPHAGILAVGAATKRPVVDDDGELAVATVMSVTLSADHRVLDGELAARWLAAFVARIENPLQILL</sequence>
<feature type="region of interest" description="Disordered" evidence="5">
    <location>
        <begin position="134"/>
        <end position="154"/>
    </location>
</feature>
<dbReference type="SUPFAM" id="SSF52777">
    <property type="entry name" value="CoA-dependent acyltransferases"/>
    <property type="match status" value="1"/>
</dbReference>
<feature type="region of interest" description="Disordered" evidence="5">
    <location>
        <begin position="94"/>
        <end position="116"/>
    </location>
</feature>
<evidence type="ECO:0000256" key="2">
    <source>
        <dbReference type="ARBA" id="ARBA00007317"/>
    </source>
</evidence>
<dbReference type="Proteomes" id="UP001256673">
    <property type="component" value="Unassembled WGS sequence"/>
</dbReference>
<evidence type="ECO:0000259" key="6">
    <source>
        <dbReference type="PROSITE" id="PS50968"/>
    </source>
</evidence>
<evidence type="ECO:0000256" key="4">
    <source>
        <dbReference type="RuleBase" id="RU003423"/>
    </source>
</evidence>
<keyword evidence="4" id="KW-0012">Acyltransferase</keyword>
<gene>
    <name evidence="8" type="ORF">RWH43_15625</name>
</gene>
<feature type="domain" description="Lipoyl-binding" evidence="6">
    <location>
        <begin position="2"/>
        <end position="77"/>
    </location>
</feature>
<dbReference type="InterPro" id="IPR036625">
    <property type="entry name" value="E3-bd_dom_sf"/>
</dbReference>
<dbReference type="Gene3D" id="4.10.320.10">
    <property type="entry name" value="E3-binding domain"/>
    <property type="match status" value="1"/>
</dbReference>
<comment type="similarity">
    <text evidence="2 4">Belongs to the 2-oxoacid dehydrogenase family.</text>
</comment>
<dbReference type="InterPro" id="IPR023213">
    <property type="entry name" value="CAT-like_dom_sf"/>
</dbReference>
<comment type="caution">
    <text evidence="8">The sequence shown here is derived from an EMBL/GenBank/DDBJ whole genome shotgun (WGS) entry which is preliminary data.</text>
</comment>
<dbReference type="Gene3D" id="2.40.50.100">
    <property type="match status" value="1"/>
</dbReference>
<dbReference type="PANTHER" id="PTHR23151">
    <property type="entry name" value="DIHYDROLIPOAMIDE ACETYL/SUCCINYL-TRANSFERASE-RELATED"/>
    <property type="match status" value="1"/>
</dbReference>
<keyword evidence="9" id="KW-1185">Reference proteome</keyword>
<feature type="domain" description="Peripheral subunit-binding (PSBD)" evidence="7">
    <location>
        <begin position="168"/>
        <end position="205"/>
    </location>
</feature>
<dbReference type="InterPro" id="IPR011053">
    <property type="entry name" value="Single_hybrid_motif"/>
</dbReference>
<dbReference type="InterPro" id="IPR045257">
    <property type="entry name" value="E2/Pdx1"/>
</dbReference>
<keyword evidence="4" id="KW-0808">Transferase</keyword>
<dbReference type="InterPro" id="IPR004167">
    <property type="entry name" value="PSBD"/>
</dbReference>
<evidence type="ECO:0000313" key="9">
    <source>
        <dbReference type="Proteomes" id="UP001256673"/>
    </source>
</evidence>
<protein>
    <recommendedName>
        <fullName evidence="4">Dihydrolipoamide acetyltransferase component of pyruvate dehydrogenase complex</fullName>
        <ecNumber evidence="4">2.3.1.-</ecNumber>
    </recommendedName>
</protein>
<evidence type="ECO:0000259" key="7">
    <source>
        <dbReference type="PROSITE" id="PS51826"/>
    </source>
</evidence>
<dbReference type="PANTHER" id="PTHR23151:SF90">
    <property type="entry name" value="DIHYDROLIPOYLLYSINE-RESIDUE ACETYLTRANSFERASE COMPONENT OF PYRUVATE DEHYDROGENASE COMPLEX, MITOCHONDRIAL-RELATED"/>
    <property type="match status" value="1"/>
</dbReference>
<organism evidence="8 9">
    <name type="scientific">Microbacterium algihabitans</name>
    <dbReference type="NCBI Taxonomy" id="3075992"/>
    <lineage>
        <taxon>Bacteria</taxon>
        <taxon>Bacillati</taxon>
        <taxon>Actinomycetota</taxon>
        <taxon>Actinomycetes</taxon>
        <taxon>Micrococcales</taxon>
        <taxon>Microbacteriaceae</taxon>
        <taxon>Microbacterium</taxon>
    </lineage>
</organism>
<dbReference type="SUPFAM" id="SSF51230">
    <property type="entry name" value="Single hybrid motif"/>
    <property type="match status" value="1"/>
</dbReference>
<evidence type="ECO:0000256" key="3">
    <source>
        <dbReference type="ARBA" id="ARBA00022823"/>
    </source>
</evidence>
<dbReference type="EMBL" id="JAWDIU010000006">
    <property type="protein sequence ID" value="MDU0328187.1"/>
    <property type="molecule type" value="Genomic_DNA"/>
</dbReference>